<evidence type="ECO:0000256" key="1">
    <source>
        <dbReference type="SAM" id="Phobius"/>
    </source>
</evidence>
<proteinExistence type="predicted"/>
<comment type="caution">
    <text evidence="2">The sequence shown here is derived from an EMBL/GenBank/DDBJ whole genome shotgun (WGS) entry which is preliminary data.</text>
</comment>
<keyword evidence="1" id="KW-0812">Transmembrane</keyword>
<name>X0THB4_9ZZZZ</name>
<feature type="non-terminal residue" evidence="2">
    <location>
        <position position="274"/>
    </location>
</feature>
<reference evidence="2" key="1">
    <citation type="journal article" date="2014" name="Front. Microbiol.">
        <title>High frequency of phylogenetically diverse reductive dehalogenase-homologous genes in deep subseafloor sedimentary metagenomes.</title>
        <authorList>
            <person name="Kawai M."/>
            <person name="Futagami T."/>
            <person name="Toyoda A."/>
            <person name="Takaki Y."/>
            <person name="Nishi S."/>
            <person name="Hori S."/>
            <person name="Arai W."/>
            <person name="Tsubouchi T."/>
            <person name="Morono Y."/>
            <person name="Uchiyama I."/>
            <person name="Ito T."/>
            <person name="Fujiyama A."/>
            <person name="Inagaki F."/>
            <person name="Takami H."/>
        </authorList>
    </citation>
    <scope>NUCLEOTIDE SEQUENCE</scope>
    <source>
        <strain evidence="2">Expedition CK06-06</strain>
    </source>
</reference>
<feature type="non-terminal residue" evidence="2">
    <location>
        <position position="1"/>
    </location>
</feature>
<protein>
    <submittedName>
        <fullName evidence="2">Uncharacterized protein</fullName>
    </submittedName>
</protein>
<keyword evidence="1" id="KW-1133">Transmembrane helix</keyword>
<accession>X0THB4</accession>
<evidence type="ECO:0000313" key="2">
    <source>
        <dbReference type="EMBL" id="GAF92634.1"/>
    </source>
</evidence>
<dbReference type="AlphaFoldDB" id="X0THB4"/>
<dbReference type="EMBL" id="BARS01019594">
    <property type="protein sequence ID" value="GAF92634.1"/>
    <property type="molecule type" value="Genomic_DNA"/>
</dbReference>
<organism evidence="2">
    <name type="scientific">marine sediment metagenome</name>
    <dbReference type="NCBI Taxonomy" id="412755"/>
    <lineage>
        <taxon>unclassified sequences</taxon>
        <taxon>metagenomes</taxon>
        <taxon>ecological metagenomes</taxon>
    </lineage>
</organism>
<feature type="transmembrane region" description="Helical" evidence="1">
    <location>
        <begin position="20"/>
        <end position="41"/>
    </location>
</feature>
<keyword evidence="1" id="KW-0472">Membrane</keyword>
<gene>
    <name evidence="2" type="ORF">S01H1_31726</name>
</gene>
<sequence length="274" mass="31003">DADDPFHRKMLRRETRKKRFKRALLAGVLLAPIALVAWWWWTDSRATDQLEEFIAECRAAGQPIDPEDFDPPPVADEDNAALLLQDAADAIVTLEAENLFRIYNYDHGDVKDHPEEARQIVESNAKALQLARRARALTGCDWGWRMSDPILYPGLGPQRQLAKLLCFTAEYYHHVGDDRQAIETLQDALAAAGRTREIPPLIAYFTAIGQESLVMSALEEMTPTLNVAADAAGSRAATREQIQELIAALLDEEHRQRDYKLMWYGERTHLLEIG</sequence>